<dbReference type="OrthoDB" id="9975114at2759"/>
<dbReference type="CDD" id="cd04468">
    <property type="entry name" value="S1_eIF5A"/>
    <property type="match status" value="1"/>
</dbReference>
<dbReference type="GO" id="GO:0045905">
    <property type="term" value="P:positive regulation of translational termination"/>
    <property type="evidence" value="ECO:0007669"/>
    <property type="project" value="UniProtKB-UniRule"/>
</dbReference>
<evidence type="ECO:0000259" key="9">
    <source>
        <dbReference type="SMART" id="SM01376"/>
    </source>
</evidence>
<proteinExistence type="inferred from homology"/>
<keyword evidence="6 8" id="KW-0648">Protein biosynthesis</keyword>
<dbReference type="GO" id="GO:0006452">
    <property type="term" value="P:translational frameshifting"/>
    <property type="evidence" value="ECO:0007669"/>
    <property type="project" value="UniProtKB-ARBA"/>
</dbReference>
<dbReference type="FunFam" id="2.30.30.30:FF:000007">
    <property type="entry name" value="Eukaryotic translation initiation factor 5A"/>
    <property type="match status" value="1"/>
</dbReference>
<comment type="similarity">
    <text evidence="2 8">Belongs to the eIF-5A family.</text>
</comment>
<dbReference type="GO" id="GO:0003723">
    <property type="term" value="F:RNA binding"/>
    <property type="evidence" value="ECO:0007669"/>
    <property type="project" value="UniProtKB-KW"/>
</dbReference>
<dbReference type="PIRSF" id="PIRSF003025">
    <property type="entry name" value="eIF5A"/>
    <property type="match status" value="1"/>
</dbReference>
<dbReference type="STRING" id="1408157.A0A1J7IXX3"/>
<keyword evidence="11" id="KW-1185">Reference proteome</keyword>
<dbReference type="PANTHER" id="PTHR11673">
    <property type="entry name" value="TRANSLATION INITIATION FACTOR 5A FAMILY MEMBER"/>
    <property type="match status" value="1"/>
</dbReference>
<dbReference type="InterPro" id="IPR008991">
    <property type="entry name" value="Translation_prot_SH3-like_sf"/>
</dbReference>
<keyword evidence="7 8" id="KW-0385">Hypusine</keyword>
<gene>
    <name evidence="10" type="ORF">CONLIGDRAFT_678558</name>
</gene>
<dbReference type="Pfam" id="PF01287">
    <property type="entry name" value="eIF-5a"/>
    <property type="match status" value="1"/>
</dbReference>
<dbReference type="SUPFAM" id="SSF50249">
    <property type="entry name" value="Nucleic acid-binding proteins"/>
    <property type="match status" value="1"/>
</dbReference>
<comment type="PTM">
    <text evidence="8">eIF-5A seems to be the only eukaryotic protein to have a hypusine residue which is a post-translational modification of a lysine by the addition of a butylamino group.</text>
</comment>
<accession>A0A1J7IXX3</accession>
<evidence type="ECO:0000256" key="6">
    <source>
        <dbReference type="ARBA" id="ARBA00022917"/>
    </source>
</evidence>
<dbReference type="NCBIfam" id="TIGR00037">
    <property type="entry name" value="eIF_5A"/>
    <property type="match status" value="1"/>
</dbReference>
<dbReference type="InterPro" id="IPR048670">
    <property type="entry name" value="IF5A-like_N"/>
</dbReference>
<dbReference type="GO" id="GO:0003746">
    <property type="term" value="F:translation elongation factor activity"/>
    <property type="evidence" value="ECO:0007669"/>
    <property type="project" value="UniProtKB-UniRule"/>
</dbReference>
<dbReference type="GO" id="GO:0043022">
    <property type="term" value="F:ribosome binding"/>
    <property type="evidence" value="ECO:0007669"/>
    <property type="project" value="UniProtKB-UniRule"/>
</dbReference>
<evidence type="ECO:0000256" key="8">
    <source>
        <dbReference type="RuleBase" id="RU362005"/>
    </source>
</evidence>
<dbReference type="SUPFAM" id="SSF50104">
    <property type="entry name" value="Translation proteins SH3-like domain"/>
    <property type="match status" value="1"/>
</dbReference>
<dbReference type="InterPro" id="IPR020189">
    <property type="entry name" value="IF5A_C"/>
</dbReference>
<dbReference type="GO" id="GO:0003743">
    <property type="term" value="F:translation initiation factor activity"/>
    <property type="evidence" value="ECO:0007669"/>
    <property type="project" value="UniProtKB-KW"/>
</dbReference>
<evidence type="ECO:0000313" key="11">
    <source>
        <dbReference type="Proteomes" id="UP000182658"/>
    </source>
</evidence>
<dbReference type="GO" id="GO:0045901">
    <property type="term" value="P:positive regulation of translational elongation"/>
    <property type="evidence" value="ECO:0007669"/>
    <property type="project" value="UniProtKB-UniRule"/>
</dbReference>
<evidence type="ECO:0000313" key="10">
    <source>
        <dbReference type="EMBL" id="OIW32141.1"/>
    </source>
</evidence>
<dbReference type="Proteomes" id="UP000182658">
    <property type="component" value="Unassembled WGS sequence"/>
</dbReference>
<sequence>MADDSQHDHTFESVDAGASTTFPMQCSALRKNGFVVIKGRPCKIVDMSTSKTGKHGHAKVHLVAIDIFTGKKLEDLCPSTHNMDVPNVSRREYQLIDISDDGFLSLMTDDGVTKDDVKLPDGEIGEKINKLFKVDEKDTNVVILTAMGEEAAVEAKEAPRQ</sequence>
<protein>
    <recommendedName>
        <fullName evidence="8">Eukaryotic translation initiation factor 5A</fullName>
        <shortName evidence="8">eIF-5A</shortName>
    </recommendedName>
</protein>
<dbReference type="InterPro" id="IPR012340">
    <property type="entry name" value="NA-bd_OB-fold"/>
</dbReference>
<reference evidence="10 11" key="1">
    <citation type="submission" date="2016-10" db="EMBL/GenBank/DDBJ databases">
        <title>Draft genome sequence of Coniochaeta ligniaria NRRL30616, a lignocellulolytic fungus for bioabatement of inhibitors in plant biomass hydrolysates.</title>
        <authorList>
            <consortium name="DOE Joint Genome Institute"/>
            <person name="Jimenez D.J."/>
            <person name="Hector R.E."/>
            <person name="Riley R."/>
            <person name="Sun H."/>
            <person name="Grigoriev I.V."/>
            <person name="Van Elsas J.D."/>
            <person name="Nichols N.N."/>
        </authorList>
    </citation>
    <scope>NUCLEOTIDE SEQUENCE [LARGE SCALE GENOMIC DNA]</scope>
    <source>
        <strain evidence="10 11">NRRL 30616</strain>
    </source>
</reference>
<comment type="subcellular location">
    <subcellularLocation>
        <location evidence="1">Cytoplasm</location>
    </subcellularLocation>
</comment>
<evidence type="ECO:0000256" key="3">
    <source>
        <dbReference type="ARBA" id="ARBA00022490"/>
    </source>
</evidence>
<keyword evidence="4" id="KW-0251">Elongation factor</keyword>
<keyword evidence="3" id="KW-0963">Cytoplasm</keyword>
<dbReference type="EMBL" id="KV875095">
    <property type="protein sequence ID" value="OIW32141.1"/>
    <property type="molecule type" value="Genomic_DNA"/>
</dbReference>
<dbReference type="FunCoup" id="A0A1J7IXX3">
    <property type="interactions" value="958"/>
</dbReference>
<dbReference type="GO" id="GO:0005737">
    <property type="term" value="C:cytoplasm"/>
    <property type="evidence" value="ECO:0007669"/>
    <property type="project" value="UniProtKB-SubCell"/>
</dbReference>
<evidence type="ECO:0000256" key="2">
    <source>
        <dbReference type="ARBA" id="ARBA00006016"/>
    </source>
</evidence>
<evidence type="ECO:0000256" key="4">
    <source>
        <dbReference type="ARBA" id="ARBA00022768"/>
    </source>
</evidence>
<dbReference type="Gene3D" id="2.40.50.140">
    <property type="entry name" value="Nucleic acid-binding proteins"/>
    <property type="match status" value="1"/>
</dbReference>
<dbReference type="InterPro" id="IPR001884">
    <property type="entry name" value="IF5A-like"/>
</dbReference>
<keyword evidence="10" id="KW-0396">Initiation factor</keyword>
<name>A0A1J7IXX3_9PEZI</name>
<keyword evidence="5" id="KW-0694">RNA-binding</keyword>
<dbReference type="InterPro" id="IPR019769">
    <property type="entry name" value="Trans_elong_IF5A_hypusine_site"/>
</dbReference>
<dbReference type="InterPro" id="IPR014722">
    <property type="entry name" value="Rib_uL2_dom2"/>
</dbReference>
<feature type="domain" description="Translation initiation factor 5A C-terminal" evidence="9">
    <location>
        <begin position="87"/>
        <end position="156"/>
    </location>
</feature>
<dbReference type="Pfam" id="PF21485">
    <property type="entry name" value="IF5A-like_N"/>
    <property type="match status" value="1"/>
</dbReference>
<dbReference type="FunFam" id="2.40.50.140:FF:000034">
    <property type="entry name" value="Eukaryotic translation initiation factor 5A"/>
    <property type="match status" value="1"/>
</dbReference>
<dbReference type="Gene3D" id="2.30.30.30">
    <property type="match status" value="1"/>
</dbReference>
<dbReference type="SMART" id="SM01376">
    <property type="entry name" value="eIF-5a"/>
    <property type="match status" value="1"/>
</dbReference>
<dbReference type="AlphaFoldDB" id="A0A1J7IXX3"/>
<evidence type="ECO:0000256" key="1">
    <source>
        <dbReference type="ARBA" id="ARBA00004496"/>
    </source>
</evidence>
<comment type="function">
    <text evidence="8">Translation factor that promotes translation elongation and termination, particularly upon ribosome stalling at specific amino acid sequence contexts. Binds between the exit (E) and peptidyl (P) site of the ribosome and promotes rescue of stalled ribosome: specifically required for efficient translation of polyproline-containing peptides as well as other motifs that stall the ribosome. Acts as ribosome quality control (RQC) cofactor by joining the RQC complex to facilitate peptidyl transfer during CAT tailing step.</text>
</comment>
<dbReference type="InParanoid" id="A0A1J7IXX3"/>
<dbReference type="PROSITE" id="PS00302">
    <property type="entry name" value="IF5A_HYPUSINE"/>
    <property type="match status" value="1"/>
</dbReference>
<evidence type="ECO:0000256" key="5">
    <source>
        <dbReference type="ARBA" id="ARBA00022884"/>
    </source>
</evidence>
<organism evidence="10 11">
    <name type="scientific">Coniochaeta ligniaria NRRL 30616</name>
    <dbReference type="NCBI Taxonomy" id="1408157"/>
    <lineage>
        <taxon>Eukaryota</taxon>
        <taxon>Fungi</taxon>
        <taxon>Dikarya</taxon>
        <taxon>Ascomycota</taxon>
        <taxon>Pezizomycotina</taxon>
        <taxon>Sordariomycetes</taxon>
        <taxon>Sordariomycetidae</taxon>
        <taxon>Coniochaetales</taxon>
        <taxon>Coniochaetaceae</taxon>
        <taxon>Coniochaeta</taxon>
    </lineage>
</organism>
<evidence type="ECO:0000256" key="7">
    <source>
        <dbReference type="ARBA" id="ARBA00023071"/>
    </source>
</evidence>